<dbReference type="EMBL" id="FOMQ01000006">
    <property type="protein sequence ID" value="SFD78139.1"/>
    <property type="molecule type" value="Genomic_DNA"/>
</dbReference>
<dbReference type="RefSeq" id="WP_092951983.1">
    <property type="nucleotide sequence ID" value="NZ_FOMQ01000006.1"/>
</dbReference>
<organism evidence="3 4">
    <name type="scientific">Paracidovorax konjaci</name>
    <dbReference type="NCBI Taxonomy" id="32040"/>
    <lineage>
        <taxon>Bacteria</taxon>
        <taxon>Pseudomonadati</taxon>
        <taxon>Pseudomonadota</taxon>
        <taxon>Betaproteobacteria</taxon>
        <taxon>Burkholderiales</taxon>
        <taxon>Comamonadaceae</taxon>
        <taxon>Paracidovorax</taxon>
    </lineage>
</organism>
<feature type="signal peptide" evidence="2">
    <location>
        <begin position="1"/>
        <end position="23"/>
    </location>
</feature>
<feature type="region of interest" description="Disordered" evidence="1">
    <location>
        <begin position="29"/>
        <end position="59"/>
    </location>
</feature>
<keyword evidence="4" id="KW-1185">Reference proteome</keyword>
<sequence>MPYAVFLAMATLSCAAYVIQVDAGTAAAAQPAPSEPASLTRADTVAPPLFQPSTRETHP</sequence>
<name>A0A1I1V5H4_9BURK</name>
<proteinExistence type="predicted"/>
<protein>
    <submittedName>
        <fullName evidence="3">Uncharacterized protein</fullName>
    </submittedName>
</protein>
<gene>
    <name evidence="3" type="ORF">SAMN04489710_10657</name>
</gene>
<dbReference type="Proteomes" id="UP000199517">
    <property type="component" value="Unassembled WGS sequence"/>
</dbReference>
<evidence type="ECO:0000256" key="1">
    <source>
        <dbReference type="SAM" id="MobiDB-lite"/>
    </source>
</evidence>
<keyword evidence="2" id="KW-0732">Signal</keyword>
<accession>A0A1I1V5H4</accession>
<evidence type="ECO:0000313" key="3">
    <source>
        <dbReference type="EMBL" id="SFD78139.1"/>
    </source>
</evidence>
<evidence type="ECO:0000313" key="4">
    <source>
        <dbReference type="Proteomes" id="UP000199517"/>
    </source>
</evidence>
<dbReference type="AlphaFoldDB" id="A0A1I1V5H4"/>
<feature type="chain" id="PRO_5011755912" evidence="2">
    <location>
        <begin position="24"/>
        <end position="59"/>
    </location>
</feature>
<reference evidence="4" key="1">
    <citation type="submission" date="2016-10" db="EMBL/GenBank/DDBJ databases">
        <authorList>
            <person name="Varghese N."/>
            <person name="Submissions S."/>
        </authorList>
    </citation>
    <scope>NUCLEOTIDE SEQUENCE [LARGE SCALE GENOMIC DNA]</scope>
    <source>
        <strain evidence="4">DSM 7481</strain>
    </source>
</reference>
<evidence type="ECO:0000256" key="2">
    <source>
        <dbReference type="SAM" id="SignalP"/>
    </source>
</evidence>
<dbReference type="STRING" id="32040.SAMN04489710_10657"/>